<dbReference type="PROSITE" id="PS01129">
    <property type="entry name" value="PSI_RLU"/>
    <property type="match status" value="1"/>
</dbReference>
<dbReference type="EMBL" id="VFOS01000001">
    <property type="protein sequence ID" value="TQL65034.1"/>
    <property type="molecule type" value="Genomic_DNA"/>
</dbReference>
<dbReference type="InterPro" id="IPR050188">
    <property type="entry name" value="RluA_PseudoU_synthase"/>
</dbReference>
<comment type="catalytic activity">
    <reaction evidence="1">
        <text>a uridine in RNA = a pseudouridine in RNA</text>
        <dbReference type="Rhea" id="RHEA:48348"/>
        <dbReference type="Rhea" id="RHEA-COMP:12068"/>
        <dbReference type="Rhea" id="RHEA-COMP:12069"/>
        <dbReference type="ChEBI" id="CHEBI:65314"/>
        <dbReference type="ChEBI" id="CHEBI:65315"/>
    </reaction>
</comment>
<feature type="domain" description="Pseudouridine synthase RsuA/RluA-like" evidence="4">
    <location>
        <begin position="82"/>
        <end position="229"/>
    </location>
</feature>
<proteinExistence type="predicted"/>
<dbReference type="GO" id="GO:0009982">
    <property type="term" value="F:pseudouridine synthase activity"/>
    <property type="evidence" value="ECO:0007669"/>
    <property type="project" value="InterPro"/>
</dbReference>
<evidence type="ECO:0000256" key="2">
    <source>
        <dbReference type="ARBA" id="ARBA00031870"/>
    </source>
</evidence>
<evidence type="ECO:0000259" key="4">
    <source>
        <dbReference type="Pfam" id="PF00849"/>
    </source>
</evidence>
<evidence type="ECO:0000256" key="3">
    <source>
        <dbReference type="ARBA" id="ARBA00033164"/>
    </source>
</evidence>
<dbReference type="InterPro" id="IPR006145">
    <property type="entry name" value="PsdUridine_synth_RsuA/RluA"/>
</dbReference>
<evidence type="ECO:0000313" key="5">
    <source>
        <dbReference type="EMBL" id="TQL65034.1"/>
    </source>
</evidence>
<dbReference type="InterPro" id="IPR006224">
    <property type="entry name" value="PsdUridine_synth_RluA-like_CS"/>
</dbReference>
<dbReference type="PANTHER" id="PTHR21600">
    <property type="entry name" value="MITOCHONDRIAL RNA PSEUDOURIDINE SYNTHASE"/>
    <property type="match status" value="1"/>
</dbReference>
<name>A0A542ZXE9_RARFA</name>
<dbReference type="InterPro" id="IPR020103">
    <property type="entry name" value="PsdUridine_synth_cat_dom_sf"/>
</dbReference>
<organism evidence="5 6">
    <name type="scientific">Rarobacter faecitabidus</name>
    <dbReference type="NCBI Taxonomy" id="13243"/>
    <lineage>
        <taxon>Bacteria</taxon>
        <taxon>Bacillati</taxon>
        <taxon>Actinomycetota</taxon>
        <taxon>Actinomycetes</taxon>
        <taxon>Micrococcales</taxon>
        <taxon>Rarobacteraceae</taxon>
        <taxon>Rarobacter</taxon>
    </lineage>
</organism>
<protein>
    <recommendedName>
        <fullName evidence="2">RNA pseudouridylate synthase</fullName>
    </recommendedName>
    <alternativeName>
        <fullName evidence="3">RNA-uridine isomerase</fullName>
    </alternativeName>
</protein>
<dbReference type="Pfam" id="PF00849">
    <property type="entry name" value="PseudoU_synth_2"/>
    <property type="match status" value="1"/>
</dbReference>
<sequence length="298" mass="33639">MRLQIPLGSWSTLDEYLAWRLPDDLDSLPAKFAAREVVDELGRPLNPSSPAVTGSLVYLYRDPPPEVPVPFEVEVLYQDPRIVVIDKPHFLATTPRGSHIRETALVRVRTLLDLPELSPVHRLDRLTAGVLVLTTRREYRGPYQTLFQQREVDKTYEAVAALRPDLELPRVVRSRMQKIEGVAQAYEEPGQPNSETLVEIDRELGDGLARYRLTPHTGKTHQLRVHMASLGIGILGDPLYPEPREVAIDDFSDPLQLLAKTLRFTDPLTARQHEFVSTRQLAVAQPASVRCEPDDPRG</sequence>
<gene>
    <name evidence="5" type="ORF">FB461_1567</name>
</gene>
<dbReference type="GO" id="GO:0003723">
    <property type="term" value="F:RNA binding"/>
    <property type="evidence" value="ECO:0007669"/>
    <property type="project" value="InterPro"/>
</dbReference>
<keyword evidence="6" id="KW-1185">Reference proteome</keyword>
<evidence type="ECO:0000256" key="1">
    <source>
        <dbReference type="ARBA" id="ARBA00000073"/>
    </source>
</evidence>
<dbReference type="Gene3D" id="3.30.2350.10">
    <property type="entry name" value="Pseudouridine synthase"/>
    <property type="match status" value="1"/>
</dbReference>
<dbReference type="Proteomes" id="UP000315389">
    <property type="component" value="Unassembled WGS sequence"/>
</dbReference>
<dbReference type="PANTHER" id="PTHR21600:SF84">
    <property type="entry name" value="PSEUDOURIDINE SYNTHASE RSUA_RLUA-LIKE DOMAIN-CONTAINING PROTEIN"/>
    <property type="match status" value="1"/>
</dbReference>
<dbReference type="GO" id="GO:0000455">
    <property type="term" value="P:enzyme-directed rRNA pseudouridine synthesis"/>
    <property type="evidence" value="ECO:0007669"/>
    <property type="project" value="TreeGrafter"/>
</dbReference>
<evidence type="ECO:0000313" key="6">
    <source>
        <dbReference type="Proteomes" id="UP000315389"/>
    </source>
</evidence>
<accession>A0A542ZXE9</accession>
<dbReference type="GO" id="GO:0140098">
    <property type="term" value="F:catalytic activity, acting on RNA"/>
    <property type="evidence" value="ECO:0007669"/>
    <property type="project" value="UniProtKB-ARBA"/>
</dbReference>
<dbReference type="SUPFAM" id="SSF55120">
    <property type="entry name" value="Pseudouridine synthase"/>
    <property type="match status" value="1"/>
</dbReference>
<comment type="caution">
    <text evidence="5">The sequence shown here is derived from an EMBL/GenBank/DDBJ whole genome shotgun (WGS) entry which is preliminary data.</text>
</comment>
<reference evidence="5 6" key="1">
    <citation type="submission" date="2019-06" db="EMBL/GenBank/DDBJ databases">
        <title>Sequencing the genomes of 1000 actinobacteria strains.</title>
        <authorList>
            <person name="Klenk H.-P."/>
        </authorList>
    </citation>
    <scope>NUCLEOTIDE SEQUENCE [LARGE SCALE GENOMIC DNA]</scope>
    <source>
        <strain evidence="5 6">DSM 4813</strain>
    </source>
</reference>
<dbReference type="AlphaFoldDB" id="A0A542ZXE9"/>